<evidence type="ECO:0000313" key="3">
    <source>
        <dbReference type="Proteomes" id="UP001312893"/>
    </source>
</evidence>
<dbReference type="Proteomes" id="UP001312893">
    <property type="component" value="Unassembled WGS sequence"/>
</dbReference>
<dbReference type="EMBL" id="JARXNK020000100">
    <property type="protein sequence ID" value="MEL0551364.1"/>
    <property type="molecule type" value="Genomic_DNA"/>
</dbReference>
<name>A0ABU9F8F8_9ENTR</name>
<dbReference type="InterPro" id="IPR057793">
    <property type="entry name" value="YnfU-like"/>
</dbReference>
<dbReference type="RefSeq" id="WP_315970246.1">
    <property type="nucleotide sequence ID" value="NZ_JARXNK020000100.1"/>
</dbReference>
<evidence type="ECO:0000313" key="2">
    <source>
        <dbReference type="EMBL" id="MEL0551364.1"/>
    </source>
</evidence>
<feature type="region of interest" description="Disordered" evidence="1">
    <location>
        <begin position="1"/>
        <end position="21"/>
    </location>
</feature>
<gene>
    <name evidence="2" type="ORF">QFI96_006590</name>
</gene>
<evidence type="ECO:0000256" key="1">
    <source>
        <dbReference type="SAM" id="MobiDB-lite"/>
    </source>
</evidence>
<sequence>MMYGFRPLNQEGNHMSDRKDNKTRRNYLVKCTCPHCSKDSEHSFSRVQKGSQLICPYCHKLFQNTAKTAA</sequence>
<proteinExistence type="predicted"/>
<organism evidence="2 3">
    <name type="scientific">Raoultella lignicola</name>
    <dbReference type="NCBI Taxonomy" id="3040939"/>
    <lineage>
        <taxon>Bacteria</taxon>
        <taxon>Pseudomonadati</taxon>
        <taxon>Pseudomonadota</taxon>
        <taxon>Gammaproteobacteria</taxon>
        <taxon>Enterobacterales</taxon>
        <taxon>Enterobacteriaceae</taxon>
        <taxon>Klebsiella/Raoultella group</taxon>
        <taxon>Raoultella</taxon>
    </lineage>
</organism>
<keyword evidence="3" id="KW-1185">Reference proteome</keyword>
<accession>A0ABU9F8F8</accession>
<dbReference type="NCBIfam" id="NF038384">
    <property type="entry name" value="zinc_YnfU_fam"/>
    <property type="match status" value="1"/>
</dbReference>
<comment type="caution">
    <text evidence="2">The sequence shown here is derived from an EMBL/GenBank/DDBJ whole genome shotgun (WGS) entry which is preliminary data.</text>
</comment>
<protein>
    <submittedName>
        <fullName evidence="2">YnfU family zinc-binding protein</fullName>
    </submittedName>
</protein>
<dbReference type="Pfam" id="PF23499">
    <property type="entry name" value="YnfU"/>
    <property type="match status" value="1"/>
</dbReference>
<reference evidence="2 3" key="1">
    <citation type="submission" date="2024-04" db="EMBL/GenBank/DDBJ databases">
        <title>Two novel Raoultella species associated with bleeding cankers of broadleaf hosts, Raoultella scottia sp. nov. and Raoultella lignicola sp. nov.</title>
        <authorList>
            <person name="Brady C.L."/>
        </authorList>
    </citation>
    <scope>NUCLEOTIDE SEQUENCE [LARGE SCALE GENOMIC DNA]</scope>
    <source>
        <strain evidence="2 3">TW_WC1a.1</strain>
    </source>
</reference>